<feature type="region of interest" description="Disordered" evidence="1">
    <location>
        <begin position="111"/>
        <end position="131"/>
    </location>
</feature>
<evidence type="ECO:0000256" key="1">
    <source>
        <dbReference type="SAM" id="MobiDB-lite"/>
    </source>
</evidence>
<protein>
    <submittedName>
        <fullName evidence="2">Uncharacterized protein</fullName>
    </submittedName>
</protein>
<sequence length="262" mass="28345">MKIPLDKMAIVNSHFGLAIQYIVCLIIGFNVQLTHSGDKNQLTGGGGGGGLLSILGGATEQAEPPSPYLRDLTGFWSYNDSTDLSKYEDFDHAKFLERPFQKVGGSAIGKPAASLTSADDDTKRQPAASADQLDQAANSLPVFDNDMTAPKLFEASQSLLSALTSHDVPHDWRRGHPLSSPHSPHQKFSSMRLFAVLTGGSLDFSRVKGEWLMSSWIGRSGLALIFRYSLTRALDAGLGGSIWLRTGSQCKGVDLREPEHNT</sequence>
<dbReference type="AlphaFoldDB" id="A0A482X7N4"/>
<accession>A0A482X7N4</accession>
<dbReference type="EMBL" id="QKKF02016004">
    <property type="protein sequence ID" value="RZF41935.1"/>
    <property type="molecule type" value="Genomic_DNA"/>
</dbReference>
<comment type="caution">
    <text evidence="2">The sequence shown here is derived from an EMBL/GenBank/DDBJ whole genome shotgun (WGS) entry which is preliminary data.</text>
</comment>
<proteinExistence type="predicted"/>
<name>A0A482X7N4_LAOST</name>
<dbReference type="InParanoid" id="A0A482X7N4"/>
<reference evidence="2 3" key="1">
    <citation type="journal article" date="2017" name="Gigascience">
        <title>Genome sequence of the small brown planthopper, Laodelphax striatellus.</title>
        <authorList>
            <person name="Zhu J."/>
            <person name="Jiang F."/>
            <person name="Wang X."/>
            <person name="Yang P."/>
            <person name="Bao Y."/>
            <person name="Zhao W."/>
            <person name="Wang W."/>
            <person name="Lu H."/>
            <person name="Wang Q."/>
            <person name="Cui N."/>
            <person name="Li J."/>
            <person name="Chen X."/>
            <person name="Luo L."/>
            <person name="Yu J."/>
            <person name="Kang L."/>
            <person name="Cui F."/>
        </authorList>
    </citation>
    <scope>NUCLEOTIDE SEQUENCE [LARGE SCALE GENOMIC DNA]</scope>
    <source>
        <strain evidence="2">Lst14</strain>
    </source>
</reference>
<organism evidence="2 3">
    <name type="scientific">Laodelphax striatellus</name>
    <name type="common">Small brown planthopper</name>
    <name type="synonym">Delphax striatella</name>
    <dbReference type="NCBI Taxonomy" id="195883"/>
    <lineage>
        <taxon>Eukaryota</taxon>
        <taxon>Metazoa</taxon>
        <taxon>Ecdysozoa</taxon>
        <taxon>Arthropoda</taxon>
        <taxon>Hexapoda</taxon>
        <taxon>Insecta</taxon>
        <taxon>Pterygota</taxon>
        <taxon>Neoptera</taxon>
        <taxon>Paraneoptera</taxon>
        <taxon>Hemiptera</taxon>
        <taxon>Auchenorrhyncha</taxon>
        <taxon>Fulgoroidea</taxon>
        <taxon>Delphacidae</taxon>
        <taxon>Criomorphinae</taxon>
        <taxon>Laodelphax</taxon>
    </lineage>
</organism>
<evidence type="ECO:0000313" key="3">
    <source>
        <dbReference type="Proteomes" id="UP000291343"/>
    </source>
</evidence>
<evidence type="ECO:0000313" key="2">
    <source>
        <dbReference type="EMBL" id="RZF41935.1"/>
    </source>
</evidence>
<gene>
    <name evidence="2" type="ORF">LSTR_LSTR011384</name>
</gene>
<dbReference type="Proteomes" id="UP000291343">
    <property type="component" value="Unassembled WGS sequence"/>
</dbReference>
<keyword evidence="3" id="KW-1185">Reference proteome</keyword>